<feature type="domain" description="Tr-type G" evidence="4">
    <location>
        <begin position="101"/>
        <end position="130"/>
    </location>
</feature>
<dbReference type="AlphaFoldDB" id="Q0V5T8"/>
<proteinExistence type="predicted"/>
<dbReference type="Pfam" id="PF00009">
    <property type="entry name" value="GTP_EFTU"/>
    <property type="match status" value="1"/>
</dbReference>
<dbReference type="GO" id="GO:0003924">
    <property type="term" value="F:GTPase activity"/>
    <property type="evidence" value="ECO:0007669"/>
    <property type="project" value="InterPro"/>
</dbReference>
<keyword evidence="1" id="KW-0547">Nucleotide-binding</keyword>
<dbReference type="GO" id="GO:0005525">
    <property type="term" value="F:GTP binding"/>
    <property type="evidence" value="ECO:0007669"/>
    <property type="project" value="UniProtKB-KW"/>
</dbReference>
<dbReference type="STRING" id="321614.Q0V5T8"/>
<organism evidence="5 6">
    <name type="scientific">Phaeosphaeria nodorum (strain SN15 / ATCC MYA-4574 / FGSC 10173)</name>
    <name type="common">Glume blotch fungus</name>
    <name type="synonym">Parastagonospora nodorum</name>
    <dbReference type="NCBI Taxonomy" id="321614"/>
    <lineage>
        <taxon>Eukaryota</taxon>
        <taxon>Fungi</taxon>
        <taxon>Dikarya</taxon>
        <taxon>Ascomycota</taxon>
        <taxon>Pezizomycotina</taxon>
        <taxon>Dothideomycetes</taxon>
        <taxon>Pleosporomycetidae</taxon>
        <taxon>Pleosporales</taxon>
        <taxon>Pleosporineae</taxon>
        <taxon>Phaeosphaeriaceae</taxon>
        <taxon>Parastagonospora</taxon>
    </lineage>
</organism>
<dbReference type="PANTHER" id="PTHR43261">
    <property type="entry name" value="TRANSLATION ELONGATION FACTOR G-RELATED"/>
    <property type="match status" value="1"/>
</dbReference>
<dbReference type="eggNOG" id="KOG0465">
    <property type="taxonomic scope" value="Eukaryota"/>
</dbReference>
<dbReference type="InterPro" id="IPR027417">
    <property type="entry name" value="P-loop_NTPase"/>
</dbReference>
<keyword evidence="3" id="KW-0342">GTP-binding</keyword>
<dbReference type="Proteomes" id="UP000001055">
    <property type="component" value="Unassembled WGS sequence"/>
</dbReference>
<accession>Q0V5T8</accession>
<sequence length="133" mass="14751">MRANSVVRAHSLASSCLRISARSASRLPSRCALSTAAASRTPYTNGTKTDAWICNQKTFMQRRWQSAAAQVLEQAKEDPSALTQEKIVEGLDPVEWERLSRVRNIGIAAHIDSGKTTATERVLYYTGPHQQYT</sequence>
<evidence type="ECO:0000313" key="6">
    <source>
        <dbReference type="Proteomes" id="UP000001055"/>
    </source>
</evidence>
<evidence type="ECO:0000256" key="2">
    <source>
        <dbReference type="ARBA" id="ARBA00022917"/>
    </source>
</evidence>
<gene>
    <name evidence="5" type="ORF">SNOG_00626</name>
</gene>
<dbReference type="Gene3D" id="3.40.50.300">
    <property type="entry name" value="P-loop containing nucleotide triphosphate hydrolases"/>
    <property type="match status" value="1"/>
</dbReference>
<name>Q0V5T8_PHANO</name>
<evidence type="ECO:0000256" key="3">
    <source>
        <dbReference type="ARBA" id="ARBA00023134"/>
    </source>
</evidence>
<evidence type="ECO:0000259" key="4">
    <source>
        <dbReference type="Pfam" id="PF00009"/>
    </source>
</evidence>
<dbReference type="InParanoid" id="Q0V5T8"/>
<keyword evidence="2" id="KW-0648">Protein biosynthesis</keyword>
<dbReference type="EMBL" id="CH445325">
    <property type="protein sequence ID" value="EAT92121.1"/>
    <property type="molecule type" value="Genomic_DNA"/>
</dbReference>
<dbReference type="KEGG" id="pno:SNOG_00626"/>
<protein>
    <recommendedName>
        <fullName evidence="4">Tr-type G domain-containing protein</fullName>
    </recommendedName>
</protein>
<dbReference type="InterPro" id="IPR000795">
    <property type="entry name" value="T_Tr_GTP-bd_dom"/>
</dbReference>
<dbReference type="RefSeq" id="XP_001791307.1">
    <property type="nucleotide sequence ID" value="XM_001791255.1"/>
</dbReference>
<dbReference type="HOGENOM" id="CLU_1907419_0_0_1"/>
<dbReference type="SUPFAM" id="SSF52540">
    <property type="entry name" value="P-loop containing nucleoside triphosphate hydrolases"/>
    <property type="match status" value="1"/>
</dbReference>
<dbReference type="GeneID" id="5968326"/>
<dbReference type="VEuPathDB" id="FungiDB:JI435_006260"/>
<reference evidence="6" key="1">
    <citation type="journal article" date="2007" name="Plant Cell">
        <title>Dothideomycete-plant interactions illuminated by genome sequencing and EST analysis of the wheat pathogen Stagonospora nodorum.</title>
        <authorList>
            <person name="Hane J.K."/>
            <person name="Lowe R.G."/>
            <person name="Solomon P.S."/>
            <person name="Tan K.C."/>
            <person name="Schoch C.L."/>
            <person name="Spatafora J.W."/>
            <person name="Crous P.W."/>
            <person name="Kodira C."/>
            <person name="Birren B.W."/>
            <person name="Galagan J.E."/>
            <person name="Torriani S.F."/>
            <person name="McDonald B.A."/>
            <person name="Oliver R.P."/>
        </authorList>
    </citation>
    <scope>NUCLEOTIDE SEQUENCE [LARGE SCALE GENOMIC DNA]</scope>
    <source>
        <strain evidence="6">SN15 / ATCC MYA-4574 / FGSC 10173</strain>
    </source>
</reference>
<evidence type="ECO:0000256" key="1">
    <source>
        <dbReference type="ARBA" id="ARBA00022741"/>
    </source>
</evidence>
<dbReference type="GO" id="GO:0006412">
    <property type="term" value="P:translation"/>
    <property type="evidence" value="ECO:0007669"/>
    <property type="project" value="UniProtKB-KW"/>
</dbReference>
<dbReference type="PANTHER" id="PTHR43261:SF1">
    <property type="entry name" value="RIBOSOME-RELEASING FACTOR 2, MITOCHONDRIAL"/>
    <property type="match status" value="1"/>
</dbReference>
<evidence type="ECO:0000313" key="5">
    <source>
        <dbReference type="EMBL" id="EAT92121.1"/>
    </source>
</evidence>